<dbReference type="InterPro" id="IPR009006">
    <property type="entry name" value="Ala_racemase/Decarboxylase_C"/>
</dbReference>
<dbReference type="PANTHER" id="PTHR43727">
    <property type="entry name" value="DIAMINOPIMELATE DECARBOXYLASE"/>
    <property type="match status" value="1"/>
</dbReference>
<gene>
    <name evidence="7" type="ORF">D4Z93_12200</name>
</gene>
<dbReference type="SUPFAM" id="SSF50621">
    <property type="entry name" value="Alanine racemase C-terminal domain-like"/>
    <property type="match status" value="1"/>
</dbReference>
<dbReference type="InterPro" id="IPR002433">
    <property type="entry name" value="Orn_de-COase"/>
</dbReference>
<accession>A0A386H655</accession>
<evidence type="ECO:0000259" key="6">
    <source>
        <dbReference type="Pfam" id="PF02784"/>
    </source>
</evidence>
<dbReference type="InterPro" id="IPR022643">
    <property type="entry name" value="De-COase2_C"/>
</dbReference>
<keyword evidence="8" id="KW-1185">Reference proteome</keyword>
<dbReference type="Proteomes" id="UP000266301">
    <property type="component" value="Chromosome"/>
</dbReference>
<dbReference type="GO" id="GO:0006596">
    <property type="term" value="P:polyamine biosynthetic process"/>
    <property type="evidence" value="ECO:0007669"/>
    <property type="project" value="InterPro"/>
</dbReference>
<dbReference type="AlphaFoldDB" id="A0A386H655"/>
<organism evidence="7 8">
    <name type="scientific">Clostridium fermenticellae</name>
    <dbReference type="NCBI Taxonomy" id="2068654"/>
    <lineage>
        <taxon>Bacteria</taxon>
        <taxon>Bacillati</taxon>
        <taxon>Bacillota</taxon>
        <taxon>Clostridia</taxon>
        <taxon>Eubacteriales</taxon>
        <taxon>Clostridiaceae</taxon>
        <taxon>Clostridium</taxon>
    </lineage>
</organism>
<feature type="domain" description="Orn/DAP/Arg decarboxylase 2 N-terminal" evidence="6">
    <location>
        <begin position="27"/>
        <end position="267"/>
    </location>
</feature>
<feature type="active site" description="Proton donor" evidence="3">
    <location>
        <position position="352"/>
    </location>
</feature>
<dbReference type="KEGG" id="cfer:D4Z93_12200"/>
<comment type="similarity">
    <text evidence="4">Belongs to the Orn/Lys/Arg decarboxylase class-II family.</text>
</comment>
<evidence type="ECO:0000259" key="5">
    <source>
        <dbReference type="Pfam" id="PF00278"/>
    </source>
</evidence>
<dbReference type="Gene3D" id="2.40.37.10">
    <property type="entry name" value="Lyase, Ornithine Decarboxylase, Chain A, domain 1"/>
    <property type="match status" value="1"/>
</dbReference>
<dbReference type="PANTHER" id="PTHR43727:SF2">
    <property type="entry name" value="GROUP IV DECARBOXYLASE"/>
    <property type="match status" value="1"/>
</dbReference>
<protein>
    <recommendedName>
        <fullName evidence="9">Diaminopimelate decarboxylase</fullName>
    </recommendedName>
</protein>
<name>A0A386H655_9CLOT</name>
<dbReference type="Pfam" id="PF02784">
    <property type="entry name" value="Orn_Arg_deC_N"/>
    <property type="match status" value="1"/>
</dbReference>
<dbReference type="InterPro" id="IPR029066">
    <property type="entry name" value="PLP-binding_barrel"/>
</dbReference>
<evidence type="ECO:0000313" key="8">
    <source>
        <dbReference type="Proteomes" id="UP000266301"/>
    </source>
</evidence>
<feature type="domain" description="Orn/DAP/Arg decarboxylase 2 C-terminal" evidence="5">
    <location>
        <begin position="23"/>
        <end position="379"/>
    </location>
</feature>
<keyword evidence="2 3" id="KW-0663">Pyridoxal phosphate</keyword>
<evidence type="ECO:0000256" key="4">
    <source>
        <dbReference type="RuleBase" id="RU003737"/>
    </source>
</evidence>
<dbReference type="InterPro" id="IPR000183">
    <property type="entry name" value="Orn/DAP/Arg_de-COase"/>
</dbReference>
<evidence type="ECO:0008006" key="9">
    <source>
        <dbReference type="Google" id="ProtNLM"/>
    </source>
</evidence>
<evidence type="ECO:0000313" key="7">
    <source>
        <dbReference type="EMBL" id="AYD41231.1"/>
    </source>
</evidence>
<dbReference type="SUPFAM" id="SSF51419">
    <property type="entry name" value="PLP-binding barrel"/>
    <property type="match status" value="1"/>
</dbReference>
<dbReference type="OrthoDB" id="9802241at2"/>
<dbReference type="PRINTS" id="PR01182">
    <property type="entry name" value="ORNDCRBXLASE"/>
</dbReference>
<sequence>MKDSLDVIKNLMEQYEKPFYIYNEGVIDKQIKILTEELSQFEFLYSIKTNPYAPIVDFIVSKGFGADAASANEVIIAQKAGLPCEKIIYSSPGKTRQDIEKTLDKSIIVADSYNELDLINNIAKQRGLNVKIGLRINPDYNMNMGQGISSKFGVDEETLVNRKELFKNLTNIKIVGIHVHLRSQILDYSALYKYYERVFKLAVFCKESMGWELEFINFGGGIGIAYSASNDTPLNVKLLGEKCKVLIERLKNKINARLIIETGRFLVCQAGKYITRIVDIKESRGKKYLIVTSSLNGFLRPSIAELLSSYMPKTSKLQGCEPLFTAKDAFEFTILKNGKSSFEKVSVAGDLCTSADLMAKDIMLPKADIGDILMVSNAGSYAYTLTPVLFASHTPPLQIYIKSNGEIVL</sequence>
<dbReference type="RefSeq" id="WP_119973889.1">
    <property type="nucleotide sequence ID" value="NZ_CP032416.1"/>
</dbReference>
<evidence type="ECO:0000256" key="1">
    <source>
        <dbReference type="ARBA" id="ARBA00001933"/>
    </source>
</evidence>
<reference evidence="7 8" key="1">
    <citation type="journal article" date="2019" name="Int. J. Syst. Evol. Microbiol.">
        <title>Clostridium fermenticellae sp. nov., isolated from the mud in a fermentation cellar for the production of the Chinese liquor, baijiu.</title>
        <authorList>
            <person name="Xu P.X."/>
            <person name="Chai L.J."/>
            <person name="Qiu T."/>
            <person name="Zhang X.J."/>
            <person name="Lu Z.M."/>
            <person name="Xiao C."/>
            <person name="Wang S.T."/>
            <person name="Shen C.H."/>
            <person name="Shi J.S."/>
            <person name="Xu Z.H."/>
        </authorList>
    </citation>
    <scope>NUCLEOTIDE SEQUENCE [LARGE SCALE GENOMIC DNA]</scope>
    <source>
        <strain evidence="7 8">JN500901</strain>
    </source>
</reference>
<dbReference type="GO" id="GO:0008836">
    <property type="term" value="F:diaminopimelate decarboxylase activity"/>
    <property type="evidence" value="ECO:0007669"/>
    <property type="project" value="TreeGrafter"/>
</dbReference>
<dbReference type="Gene3D" id="3.20.20.10">
    <property type="entry name" value="Alanine racemase"/>
    <property type="match status" value="1"/>
</dbReference>
<dbReference type="PRINTS" id="PR01179">
    <property type="entry name" value="ODADCRBXLASE"/>
</dbReference>
<comment type="cofactor">
    <cofactor evidence="1 3">
        <name>pyridoxal 5'-phosphate</name>
        <dbReference type="ChEBI" id="CHEBI:597326"/>
    </cofactor>
</comment>
<feature type="modified residue" description="N6-(pyridoxal phosphate)lysine" evidence="3">
    <location>
        <position position="48"/>
    </location>
</feature>
<dbReference type="EMBL" id="CP032416">
    <property type="protein sequence ID" value="AYD41231.1"/>
    <property type="molecule type" value="Genomic_DNA"/>
</dbReference>
<evidence type="ECO:0000256" key="3">
    <source>
        <dbReference type="PIRSR" id="PIRSR600183-50"/>
    </source>
</evidence>
<dbReference type="GO" id="GO:0009089">
    <property type="term" value="P:lysine biosynthetic process via diaminopimelate"/>
    <property type="evidence" value="ECO:0007669"/>
    <property type="project" value="TreeGrafter"/>
</dbReference>
<dbReference type="Pfam" id="PF00278">
    <property type="entry name" value="Orn_DAP_Arg_deC"/>
    <property type="match status" value="1"/>
</dbReference>
<proteinExistence type="inferred from homology"/>
<dbReference type="InterPro" id="IPR022644">
    <property type="entry name" value="De-COase2_N"/>
</dbReference>
<evidence type="ECO:0000256" key="2">
    <source>
        <dbReference type="ARBA" id="ARBA00022898"/>
    </source>
</evidence>